<proteinExistence type="predicted"/>
<dbReference type="InterPro" id="IPR046801">
    <property type="entry name" value="OpcA_G6PD_N"/>
</dbReference>
<evidence type="ECO:0000313" key="3">
    <source>
        <dbReference type="EMBL" id="MSS85038.1"/>
    </source>
</evidence>
<evidence type="ECO:0000313" key="4">
    <source>
        <dbReference type="Proteomes" id="UP000470875"/>
    </source>
</evidence>
<dbReference type="Proteomes" id="UP000470875">
    <property type="component" value="Unassembled WGS sequence"/>
</dbReference>
<dbReference type="AlphaFoldDB" id="A0A6N7WA78"/>
<dbReference type="EMBL" id="VULO01000011">
    <property type="protein sequence ID" value="MSS85038.1"/>
    <property type="molecule type" value="Genomic_DNA"/>
</dbReference>
<dbReference type="PANTHER" id="PTHR38658">
    <property type="entry name" value="OXPP CYCLE PROTEIN OPCA-RELATED"/>
    <property type="match status" value="1"/>
</dbReference>
<dbReference type="RefSeq" id="WP_206192635.1">
    <property type="nucleotide sequence ID" value="NZ_VULO01000011.1"/>
</dbReference>
<dbReference type="Pfam" id="PF10128">
    <property type="entry name" value="OpcA_G6PD_assem"/>
    <property type="match status" value="1"/>
</dbReference>
<reference evidence="3 4" key="1">
    <citation type="submission" date="2019-08" db="EMBL/GenBank/DDBJ databases">
        <title>In-depth cultivation of the pig gut microbiome towards novel bacterial diversity and tailored functional studies.</title>
        <authorList>
            <person name="Wylensek D."/>
            <person name="Hitch T.C.A."/>
            <person name="Clavel T."/>
        </authorList>
    </citation>
    <scope>NUCLEOTIDE SEQUENCE [LARGE SCALE GENOMIC DNA]</scope>
    <source>
        <strain evidence="3 4">WB03_NA08</strain>
    </source>
</reference>
<feature type="domain" description="Glucose-6-phosphate dehydrogenase assembly protein OpcA N-terminal" evidence="1">
    <location>
        <begin position="51"/>
        <end position="159"/>
    </location>
</feature>
<dbReference type="Pfam" id="PF20171">
    <property type="entry name" value="OpcA_G6PD_C"/>
    <property type="match status" value="1"/>
</dbReference>
<feature type="domain" description="Glucose-6-phosphate dehydrogenase assembly protein OpcA C-terminal" evidence="2">
    <location>
        <begin position="164"/>
        <end position="295"/>
    </location>
</feature>
<gene>
    <name evidence="3" type="ORF">FYJ24_09740</name>
</gene>
<name>A0A6N7WA78_9ACTO</name>
<sequence>MIINLQGTTAQHISTSLQQARDEGGAVALGRVLTLIIDVGERDPELAIEAANQASHENPCRIIVLTEDQAPTSGLDAEIRLGGDAGASEVIVLRYSPTVAAHADTLVLPLLLPDTPIVAWWPYQAPNNPSEHPIGKLSRRRITDSTMCKNGVNTLRKLALHYQPGDTDLAWTRTTLWRGLTAASMDLPPFEPVQSVTISGQSTHPSLDVLQAWFSHTLGVPVEINRIAGAPALTEVRLDRPSGPIIINRPDGLVARISQPGQPDHSIPLPIRGLGECIAEELRRLDADEVYGEVLKEMSS</sequence>
<dbReference type="PANTHER" id="PTHR38658:SF1">
    <property type="entry name" value="OXPP CYCLE PROTEIN OPCA-RELATED"/>
    <property type="match status" value="1"/>
</dbReference>
<comment type="caution">
    <text evidence="3">The sequence shown here is derived from an EMBL/GenBank/DDBJ whole genome shotgun (WGS) entry which is preliminary data.</text>
</comment>
<evidence type="ECO:0000259" key="1">
    <source>
        <dbReference type="Pfam" id="PF10128"/>
    </source>
</evidence>
<protein>
    <submittedName>
        <fullName evidence="3">Glucose-6-phosphate dehydrogenase assembly protein OpcA</fullName>
    </submittedName>
</protein>
<evidence type="ECO:0000259" key="2">
    <source>
        <dbReference type="Pfam" id="PF20171"/>
    </source>
</evidence>
<organism evidence="3 4">
    <name type="scientific">Scrofimicrobium canadense</name>
    <dbReference type="NCBI Taxonomy" id="2652290"/>
    <lineage>
        <taxon>Bacteria</taxon>
        <taxon>Bacillati</taxon>
        <taxon>Actinomycetota</taxon>
        <taxon>Actinomycetes</taxon>
        <taxon>Actinomycetales</taxon>
        <taxon>Actinomycetaceae</taxon>
        <taxon>Scrofimicrobium</taxon>
    </lineage>
</organism>
<accession>A0A6N7WA78</accession>
<dbReference type="InterPro" id="IPR046802">
    <property type="entry name" value="OpcA_G6PD_C"/>
</dbReference>
<dbReference type="InterPro" id="IPR004555">
    <property type="entry name" value="G6PDH_assembly_OpcA"/>
</dbReference>
<keyword evidence="4" id="KW-1185">Reference proteome</keyword>